<evidence type="ECO:0000313" key="8">
    <source>
        <dbReference type="Proteomes" id="UP001500185"/>
    </source>
</evidence>
<dbReference type="InterPro" id="IPR050925">
    <property type="entry name" value="Rhomboid_protease_S54"/>
</dbReference>
<evidence type="ECO:0000259" key="6">
    <source>
        <dbReference type="Pfam" id="PF01694"/>
    </source>
</evidence>
<feature type="transmembrane region" description="Helical" evidence="5">
    <location>
        <begin position="15"/>
        <end position="35"/>
    </location>
</feature>
<keyword evidence="2 5" id="KW-0812">Transmembrane</keyword>
<keyword evidence="4 5" id="KW-0472">Membrane</keyword>
<comment type="subcellular location">
    <subcellularLocation>
        <location evidence="1">Membrane</location>
        <topology evidence="1">Multi-pass membrane protein</topology>
    </subcellularLocation>
</comment>
<sequence length="255" mass="29287">MNQKELIVQHHKRSVVAAILWPLLLVLVLWIVYWIEIKFRFNFTSFGVYPRQVKGLIGVLASPFIHSGIEHLYKNSIPLLVLTASLFYFYKDIAWKALLYGLLFSGLFTWLIGRSSYHIGASGMVYFLASFLFFKGVRSKNFRLIALSLIVVFLYGSLVWGTMPGKPGISWEGHLSGFLAGLVFSFILKSTHFSSLPVVQKPRLQNHKDDEFLKQFDEHGNFRPIDPEDEAVKYYSQDSTADDEHQVTYRKNPNS</sequence>
<dbReference type="InterPro" id="IPR035952">
    <property type="entry name" value="Rhomboid-like_sf"/>
</dbReference>
<dbReference type="Pfam" id="PF01694">
    <property type="entry name" value="Rhomboid"/>
    <property type="match status" value="1"/>
</dbReference>
<evidence type="ECO:0000256" key="1">
    <source>
        <dbReference type="ARBA" id="ARBA00004141"/>
    </source>
</evidence>
<comment type="caution">
    <text evidence="7">The sequence shown here is derived from an EMBL/GenBank/DDBJ whole genome shotgun (WGS) entry which is preliminary data.</text>
</comment>
<dbReference type="Proteomes" id="UP001500185">
    <property type="component" value="Unassembled WGS sequence"/>
</dbReference>
<feature type="transmembrane region" description="Helical" evidence="5">
    <location>
        <begin position="97"/>
        <end position="113"/>
    </location>
</feature>
<dbReference type="GO" id="GO:0006508">
    <property type="term" value="P:proteolysis"/>
    <property type="evidence" value="ECO:0007669"/>
    <property type="project" value="UniProtKB-KW"/>
</dbReference>
<evidence type="ECO:0000256" key="3">
    <source>
        <dbReference type="ARBA" id="ARBA00022989"/>
    </source>
</evidence>
<name>A0ABP3VCE0_9FLAO</name>
<keyword evidence="7" id="KW-0645">Protease</keyword>
<keyword evidence="3 5" id="KW-1133">Transmembrane helix</keyword>
<dbReference type="InterPro" id="IPR022764">
    <property type="entry name" value="Peptidase_S54_rhomboid_dom"/>
</dbReference>
<dbReference type="PANTHER" id="PTHR43731:SF9">
    <property type="entry name" value="SLR1461 PROTEIN"/>
    <property type="match status" value="1"/>
</dbReference>
<dbReference type="EMBL" id="BAAAGG010000005">
    <property type="protein sequence ID" value="GAA0755065.1"/>
    <property type="molecule type" value="Genomic_DNA"/>
</dbReference>
<accession>A0ABP3VCE0</accession>
<proteinExistence type="predicted"/>
<dbReference type="RefSeq" id="WP_224453467.1">
    <property type="nucleotide sequence ID" value="NZ_BAAAGG010000005.1"/>
</dbReference>
<reference evidence="8" key="1">
    <citation type="journal article" date="2019" name="Int. J. Syst. Evol. Microbiol.">
        <title>The Global Catalogue of Microorganisms (GCM) 10K type strain sequencing project: providing services to taxonomists for standard genome sequencing and annotation.</title>
        <authorList>
            <consortium name="The Broad Institute Genomics Platform"/>
            <consortium name="The Broad Institute Genome Sequencing Center for Infectious Disease"/>
            <person name="Wu L."/>
            <person name="Ma J."/>
        </authorList>
    </citation>
    <scope>NUCLEOTIDE SEQUENCE [LARGE SCALE GENOMIC DNA]</scope>
    <source>
        <strain evidence="8">JCM 16231</strain>
    </source>
</reference>
<keyword evidence="7" id="KW-0378">Hydrolase</keyword>
<dbReference type="SUPFAM" id="SSF144091">
    <property type="entry name" value="Rhomboid-like"/>
    <property type="match status" value="1"/>
</dbReference>
<evidence type="ECO:0000256" key="2">
    <source>
        <dbReference type="ARBA" id="ARBA00022692"/>
    </source>
</evidence>
<feature type="domain" description="Peptidase S54 rhomboid" evidence="6">
    <location>
        <begin position="58"/>
        <end position="188"/>
    </location>
</feature>
<dbReference type="PANTHER" id="PTHR43731">
    <property type="entry name" value="RHOMBOID PROTEASE"/>
    <property type="match status" value="1"/>
</dbReference>
<feature type="transmembrane region" description="Helical" evidence="5">
    <location>
        <begin position="144"/>
        <end position="163"/>
    </location>
</feature>
<evidence type="ECO:0000256" key="5">
    <source>
        <dbReference type="SAM" id="Phobius"/>
    </source>
</evidence>
<evidence type="ECO:0000256" key="4">
    <source>
        <dbReference type="ARBA" id="ARBA00023136"/>
    </source>
</evidence>
<organism evidence="7 8">
    <name type="scientific">Psychroflexus lacisalsi</name>
    <dbReference type="NCBI Taxonomy" id="503928"/>
    <lineage>
        <taxon>Bacteria</taxon>
        <taxon>Pseudomonadati</taxon>
        <taxon>Bacteroidota</taxon>
        <taxon>Flavobacteriia</taxon>
        <taxon>Flavobacteriales</taxon>
        <taxon>Flavobacteriaceae</taxon>
        <taxon>Psychroflexus</taxon>
    </lineage>
</organism>
<dbReference type="Gene3D" id="1.20.1540.10">
    <property type="entry name" value="Rhomboid-like"/>
    <property type="match status" value="1"/>
</dbReference>
<feature type="transmembrane region" description="Helical" evidence="5">
    <location>
        <begin position="119"/>
        <end position="137"/>
    </location>
</feature>
<gene>
    <name evidence="7" type="ORF">GCM10009433_09230</name>
</gene>
<keyword evidence="8" id="KW-1185">Reference proteome</keyword>
<dbReference type="GO" id="GO:0008233">
    <property type="term" value="F:peptidase activity"/>
    <property type="evidence" value="ECO:0007669"/>
    <property type="project" value="UniProtKB-KW"/>
</dbReference>
<evidence type="ECO:0000313" key="7">
    <source>
        <dbReference type="EMBL" id="GAA0755065.1"/>
    </source>
</evidence>
<protein>
    <submittedName>
        <fullName evidence="7">Rhomboid family intramembrane serine protease</fullName>
    </submittedName>
</protein>